<dbReference type="PANTHER" id="PTHR33985:SF2">
    <property type="entry name" value="EXPRESSED PROTEIN"/>
    <property type="match status" value="1"/>
</dbReference>
<dbReference type="InterPro" id="IPR036378">
    <property type="entry name" value="FAS1_dom_sf"/>
</dbReference>
<proteinExistence type="predicted"/>
<keyword evidence="3" id="KW-1185">Reference proteome</keyword>
<protein>
    <recommendedName>
        <fullName evidence="4">Fasciclin-like arabinogalactan protein 21</fullName>
    </recommendedName>
</protein>
<feature type="chain" id="PRO_5043876766" description="Fasciclin-like arabinogalactan protein 21" evidence="1">
    <location>
        <begin position="27"/>
        <end position="396"/>
    </location>
</feature>
<name>A0AAV6LAQ2_9ERIC</name>
<gene>
    <name evidence="2" type="ORF">RHGRI_004199</name>
</gene>
<dbReference type="SUPFAM" id="SSF82153">
    <property type="entry name" value="FAS1 domain"/>
    <property type="match status" value="1"/>
</dbReference>
<accession>A0AAV6LAQ2</accession>
<comment type="caution">
    <text evidence="2">The sequence shown here is derived from an EMBL/GenBank/DDBJ whole genome shotgun (WGS) entry which is preliminary data.</text>
</comment>
<feature type="signal peptide" evidence="1">
    <location>
        <begin position="1"/>
        <end position="26"/>
    </location>
</feature>
<organism evidence="2 3">
    <name type="scientific">Rhododendron griersonianum</name>
    <dbReference type="NCBI Taxonomy" id="479676"/>
    <lineage>
        <taxon>Eukaryota</taxon>
        <taxon>Viridiplantae</taxon>
        <taxon>Streptophyta</taxon>
        <taxon>Embryophyta</taxon>
        <taxon>Tracheophyta</taxon>
        <taxon>Spermatophyta</taxon>
        <taxon>Magnoliopsida</taxon>
        <taxon>eudicotyledons</taxon>
        <taxon>Gunneridae</taxon>
        <taxon>Pentapetalae</taxon>
        <taxon>asterids</taxon>
        <taxon>Ericales</taxon>
        <taxon>Ericaceae</taxon>
        <taxon>Ericoideae</taxon>
        <taxon>Rhodoreae</taxon>
        <taxon>Rhododendron</taxon>
    </lineage>
</organism>
<evidence type="ECO:0000256" key="1">
    <source>
        <dbReference type="SAM" id="SignalP"/>
    </source>
</evidence>
<dbReference type="EMBL" id="JACTNZ010000002">
    <property type="protein sequence ID" value="KAG5561102.1"/>
    <property type="molecule type" value="Genomic_DNA"/>
</dbReference>
<evidence type="ECO:0000313" key="3">
    <source>
        <dbReference type="Proteomes" id="UP000823749"/>
    </source>
</evidence>
<dbReference type="Proteomes" id="UP000823749">
    <property type="component" value="Chromosome 2"/>
</dbReference>
<dbReference type="InterPro" id="IPR052806">
    <property type="entry name" value="Fasciclin-like_AGP"/>
</dbReference>
<evidence type="ECO:0000313" key="2">
    <source>
        <dbReference type="EMBL" id="KAG5561102.1"/>
    </source>
</evidence>
<dbReference type="AlphaFoldDB" id="A0AAV6LAQ2"/>
<keyword evidence="1" id="KW-0732">Signal</keyword>
<reference evidence="2" key="1">
    <citation type="submission" date="2020-08" db="EMBL/GenBank/DDBJ databases">
        <title>Plant Genome Project.</title>
        <authorList>
            <person name="Zhang R.-G."/>
        </authorList>
    </citation>
    <scope>NUCLEOTIDE SEQUENCE</scope>
    <source>
        <strain evidence="2">WSP0</strain>
        <tissue evidence="2">Leaf</tissue>
    </source>
</reference>
<evidence type="ECO:0008006" key="4">
    <source>
        <dbReference type="Google" id="ProtNLM"/>
    </source>
</evidence>
<sequence>MAATPPLPLQLLIILASVLLFNSTLTLSSYVPFPTQSPFPQPPSRDVNHANPTSLFSGFAPILSSLGFHGFSAAAPFLSNATTWRGPATIFAPSDSSLSTCSPSCSIPLFLREHTLPGLFPLPYLLTLPFATRIETLSPGKCLTITSSRTSTHNNARSSQPQEVFVSGVKITRPDLYNDGIVAVHGLQGFISHLSPYSCDANKITSLALPHPSPTLPFFLMRLMLNEAMLRLSGAGYGVVALALKVKYHELVPLQSMTVFALDDVSIFSGNGYAYVTGFRSHVVPDKLLMAADLERLVFGTALATLEPGKKLVATKVKPTISINYVKIKRFDLVYNPKVVVHGLSLPFPHVHGDFGGVKKEGQDFYTGVTWRRLRRWLNRWWRLRIMITMASEICN</sequence>
<dbReference type="PANTHER" id="PTHR33985">
    <property type="entry name" value="OS02G0491300 PROTEIN-RELATED"/>
    <property type="match status" value="1"/>
</dbReference>